<evidence type="ECO:0000256" key="4">
    <source>
        <dbReference type="ARBA" id="ARBA00022490"/>
    </source>
</evidence>
<comment type="catalytic activity">
    <reaction evidence="1 7">
        <text>[protein]-peptidylproline (omega=180) = [protein]-peptidylproline (omega=0)</text>
        <dbReference type="Rhea" id="RHEA:16237"/>
        <dbReference type="Rhea" id="RHEA-COMP:10747"/>
        <dbReference type="Rhea" id="RHEA-COMP:10748"/>
        <dbReference type="ChEBI" id="CHEBI:83833"/>
        <dbReference type="ChEBI" id="CHEBI:83834"/>
        <dbReference type="EC" id="5.2.1.8"/>
    </reaction>
</comment>
<dbReference type="Proteomes" id="UP000030747">
    <property type="component" value="Unassembled WGS sequence"/>
</dbReference>
<evidence type="ECO:0000256" key="3">
    <source>
        <dbReference type="ARBA" id="ARBA00011019"/>
    </source>
</evidence>
<evidence type="ECO:0000313" key="10">
    <source>
        <dbReference type="Proteomes" id="UP000030747"/>
    </source>
</evidence>
<feature type="compositionally biased region" description="Basic and acidic residues" evidence="8">
    <location>
        <begin position="1"/>
        <end position="11"/>
    </location>
</feature>
<dbReference type="Gene3D" id="1.20.120.1150">
    <property type="match status" value="1"/>
</dbReference>
<dbReference type="InterPro" id="IPR037218">
    <property type="entry name" value="PTPA_sf"/>
</dbReference>
<reference evidence="9" key="2">
    <citation type="submission" date="2013-10" db="EMBL/GenBank/DDBJ databases">
        <authorList>
            <person name="Aslett M."/>
        </authorList>
    </citation>
    <scope>NUCLEOTIDE SEQUENCE [LARGE SCALE GENOMIC DNA]</scope>
    <source>
        <strain evidence="9">Houghton</strain>
    </source>
</reference>
<proteinExistence type="inferred from homology"/>
<dbReference type="GO" id="GO:0008160">
    <property type="term" value="F:protein tyrosine phosphatase activator activity"/>
    <property type="evidence" value="ECO:0007669"/>
    <property type="project" value="TreeGrafter"/>
</dbReference>
<dbReference type="EC" id="5.2.1.8" evidence="7"/>
<sequence length="432" mass="47240">MQPHDRAHPFDVRGFSALRSNDGGPPGISGAPRAPGAPGVPVALGGRPPVPDAFCCVHPLALEQPQQQGSGDWRLRATSKAIRSDSDLRRWLSSSTHSQFLAFVGRLAKHAAGKKSLPSLLRADVANWKITESAVAAPGPAGQAQAAGASAAAPAASACDGLGSRIRTFVPFGELPANNVCWAMLRVLQQLLQWVQDIPPVEQPTRFGNQAFKTWCRKLEEEALDLLAPVWTSSGTEISETAKMELTDIFCSSFGNPVRLDFGTGHECSFAIFLFCLFKLKLLEEDTHDPFAVLGIFKGYVEVAHALQQRYMLEAAGSRGVWGLDDFHFLTFLWGAGQLSEQQIIEPDQITERDLVQQLAPDLLYFDSIQYVLQTKKGAPFFECSPILYDVSGISSWKKICAGLIRMYEGEVLCKLPIVQHFLFGTVFPLTK</sequence>
<dbReference type="GO" id="GO:0003755">
    <property type="term" value="F:peptidyl-prolyl cis-trans isomerase activity"/>
    <property type="evidence" value="ECO:0007669"/>
    <property type="project" value="UniProtKB-KW"/>
</dbReference>
<gene>
    <name evidence="9" type="ORF">ETH_00015760</name>
</gene>
<dbReference type="PANTHER" id="PTHR10012">
    <property type="entry name" value="SERINE/THREONINE-PROTEIN PHOSPHATASE 2A REGULATORY SUBUNIT B"/>
    <property type="match status" value="1"/>
</dbReference>
<dbReference type="GO" id="GO:0005634">
    <property type="term" value="C:nucleus"/>
    <property type="evidence" value="ECO:0007669"/>
    <property type="project" value="TreeGrafter"/>
</dbReference>
<feature type="compositionally biased region" description="Low complexity" evidence="8">
    <location>
        <begin position="28"/>
        <end position="42"/>
    </location>
</feature>
<comment type="function">
    <text evidence="7">PPIases accelerate the folding of proteins. It catalyzes the cis-trans isomerization of proline imidic peptide bonds in oligopeptides.</text>
</comment>
<dbReference type="GeneID" id="25252306"/>
<dbReference type="OrthoDB" id="346819at2759"/>
<dbReference type="GO" id="GO:0007052">
    <property type="term" value="P:mitotic spindle organization"/>
    <property type="evidence" value="ECO:0007669"/>
    <property type="project" value="TreeGrafter"/>
</dbReference>
<dbReference type="AlphaFoldDB" id="U6KSH9"/>
<evidence type="ECO:0000256" key="6">
    <source>
        <dbReference type="ARBA" id="ARBA00023235"/>
    </source>
</evidence>
<dbReference type="PANTHER" id="PTHR10012:SF0">
    <property type="entry name" value="SERINE_THREONINE-PROTEIN PHOSPHATASE 2A ACTIVATOR"/>
    <property type="match status" value="1"/>
</dbReference>
<evidence type="ECO:0000256" key="1">
    <source>
        <dbReference type="ARBA" id="ARBA00000971"/>
    </source>
</evidence>
<keyword evidence="10" id="KW-1185">Reference proteome</keyword>
<dbReference type="RefSeq" id="XP_013230094.1">
    <property type="nucleotide sequence ID" value="XM_013374640.1"/>
</dbReference>
<dbReference type="FunFam" id="1.20.120.1150:FF:000002">
    <property type="entry name" value="Serine/threonine-protein phosphatase 2A activator"/>
    <property type="match status" value="1"/>
</dbReference>
<reference evidence="9" key="1">
    <citation type="submission" date="2013-10" db="EMBL/GenBank/DDBJ databases">
        <title>Genomic analysis of the causative agents of coccidiosis in chickens.</title>
        <authorList>
            <person name="Reid A.J."/>
            <person name="Blake D."/>
            <person name="Billington K."/>
            <person name="Browne H."/>
            <person name="Dunn M."/>
            <person name="Hung S."/>
            <person name="Kawahara F."/>
            <person name="Miranda-Saavedra D."/>
            <person name="Mourier T."/>
            <person name="Nagra H."/>
            <person name="Otto T.D."/>
            <person name="Rawlings N."/>
            <person name="Sanchez A."/>
            <person name="Sanders M."/>
            <person name="Subramaniam C."/>
            <person name="Tay Y."/>
            <person name="Dear P."/>
            <person name="Doerig C."/>
            <person name="Gruber A."/>
            <person name="Parkinson J."/>
            <person name="Shirley M."/>
            <person name="Wan K.L."/>
            <person name="Berriman M."/>
            <person name="Tomley F."/>
            <person name="Pain A."/>
        </authorList>
    </citation>
    <scope>NUCLEOTIDE SEQUENCE [LARGE SCALE GENOMIC DNA]</scope>
    <source>
        <strain evidence="9">Houghton</strain>
    </source>
</reference>
<dbReference type="InterPro" id="IPR004327">
    <property type="entry name" value="Phstyr_phstse_ac"/>
</dbReference>
<feature type="region of interest" description="Disordered" evidence="8">
    <location>
        <begin position="1"/>
        <end position="42"/>
    </location>
</feature>
<name>U6KSH9_EIMTE</name>
<evidence type="ECO:0000256" key="7">
    <source>
        <dbReference type="RuleBase" id="RU361210"/>
    </source>
</evidence>
<dbReference type="SUPFAM" id="SSF140984">
    <property type="entry name" value="PTPA-like"/>
    <property type="match status" value="1"/>
</dbReference>
<dbReference type="OMA" id="GHECSFA"/>
<dbReference type="PIRSF" id="PIRSF016325">
    <property type="entry name" value="Phstyr_phstse_ac"/>
    <property type="match status" value="1"/>
</dbReference>
<dbReference type="Pfam" id="PF03095">
    <property type="entry name" value="PTPA"/>
    <property type="match status" value="1"/>
</dbReference>
<dbReference type="GO" id="GO:0005737">
    <property type="term" value="C:cytoplasm"/>
    <property type="evidence" value="ECO:0007669"/>
    <property type="project" value="UniProtKB-SubCell"/>
</dbReference>
<dbReference type="VEuPathDB" id="ToxoDB:ETH_00015760"/>
<dbReference type="GO" id="GO:0000159">
    <property type="term" value="C:protein phosphatase type 2A complex"/>
    <property type="evidence" value="ECO:0007669"/>
    <property type="project" value="TreeGrafter"/>
</dbReference>
<evidence type="ECO:0000256" key="8">
    <source>
        <dbReference type="SAM" id="MobiDB-lite"/>
    </source>
</evidence>
<dbReference type="InterPro" id="IPR043170">
    <property type="entry name" value="PTPA_C_lid"/>
</dbReference>
<evidence type="ECO:0000256" key="5">
    <source>
        <dbReference type="ARBA" id="ARBA00023110"/>
    </source>
</evidence>
<keyword evidence="4 7" id="KW-0963">Cytoplasm</keyword>
<keyword evidence="5 7" id="KW-0697">Rotamase</keyword>
<dbReference type="VEuPathDB" id="ToxoDB:ETH2_0647000"/>
<organism evidence="9 10">
    <name type="scientific">Eimeria tenella</name>
    <name type="common">Coccidian parasite</name>
    <dbReference type="NCBI Taxonomy" id="5802"/>
    <lineage>
        <taxon>Eukaryota</taxon>
        <taxon>Sar</taxon>
        <taxon>Alveolata</taxon>
        <taxon>Apicomplexa</taxon>
        <taxon>Conoidasida</taxon>
        <taxon>Coccidia</taxon>
        <taxon>Eucoccidiorida</taxon>
        <taxon>Eimeriorina</taxon>
        <taxon>Eimeriidae</taxon>
        <taxon>Eimeria</taxon>
    </lineage>
</organism>
<evidence type="ECO:0000313" key="9">
    <source>
        <dbReference type="EMBL" id="CDJ39339.1"/>
    </source>
</evidence>
<keyword evidence="6 7" id="KW-0413">Isomerase</keyword>
<dbReference type="EMBL" id="HG674344">
    <property type="protein sequence ID" value="CDJ39339.1"/>
    <property type="molecule type" value="Genomic_DNA"/>
</dbReference>
<protein>
    <recommendedName>
        <fullName evidence="7">Serine/threonine-protein phosphatase 2A activator</fullName>
        <ecNumber evidence="7">5.2.1.8</ecNumber>
    </recommendedName>
    <alternativeName>
        <fullName evidence="7">Phosphotyrosyl phosphatase activator</fullName>
    </alternativeName>
</protein>
<comment type="similarity">
    <text evidence="3 7">Belongs to the PTPA-type PPIase family.</text>
</comment>
<evidence type="ECO:0000256" key="2">
    <source>
        <dbReference type="ARBA" id="ARBA00004496"/>
    </source>
</evidence>
<accession>U6KSH9</accession>
<comment type="subcellular location">
    <subcellularLocation>
        <location evidence="2 7">Cytoplasm</location>
    </subcellularLocation>
</comment>